<organism evidence="2 3">
    <name type="scientific">Nesterenkonia halobia</name>
    <dbReference type="NCBI Taxonomy" id="37922"/>
    <lineage>
        <taxon>Bacteria</taxon>
        <taxon>Bacillati</taxon>
        <taxon>Actinomycetota</taxon>
        <taxon>Actinomycetes</taxon>
        <taxon>Micrococcales</taxon>
        <taxon>Micrococcaceae</taxon>
        <taxon>Nesterenkonia</taxon>
    </lineage>
</organism>
<dbReference type="InterPro" id="IPR010982">
    <property type="entry name" value="Lambda_DNA-bd_dom_sf"/>
</dbReference>
<dbReference type="SUPFAM" id="SSF47413">
    <property type="entry name" value="lambda repressor-like DNA-binding domains"/>
    <property type="match status" value="1"/>
</dbReference>
<comment type="caution">
    <text evidence="2">The sequence shown here is derived from an EMBL/GenBank/DDBJ whole genome shotgun (WGS) entry which is preliminary data.</text>
</comment>
<keyword evidence="3" id="KW-1185">Reference proteome</keyword>
<accession>A0ABP6R5Z1</accession>
<gene>
    <name evidence="2" type="ORF">GCM10020260_00720</name>
</gene>
<evidence type="ECO:0000313" key="3">
    <source>
        <dbReference type="Proteomes" id="UP001501736"/>
    </source>
</evidence>
<reference evidence="3" key="1">
    <citation type="journal article" date="2019" name="Int. J. Syst. Evol. Microbiol.">
        <title>The Global Catalogue of Microorganisms (GCM) 10K type strain sequencing project: providing services to taxonomists for standard genome sequencing and annotation.</title>
        <authorList>
            <consortium name="The Broad Institute Genomics Platform"/>
            <consortium name="The Broad Institute Genome Sequencing Center for Infectious Disease"/>
            <person name="Wu L."/>
            <person name="Ma J."/>
        </authorList>
    </citation>
    <scope>NUCLEOTIDE SEQUENCE [LARGE SCALE GENOMIC DNA]</scope>
    <source>
        <strain evidence="3">JCM 11483</strain>
    </source>
</reference>
<protein>
    <recommendedName>
        <fullName evidence="1">HTH cro/C1-type domain-containing protein</fullName>
    </recommendedName>
</protein>
<sequence length="87" mass="9079">MKYSEAIAANVRAEVGRKNLSNLEVASCLGVSRGALSKRMTGMTDWKTGELVLLASILGVKFSQITEGIDDADELNHGGNPSDAGAA</sequence>
<name>A0ABP6R5Z1_9MICC</name>
<evidence type="ECO:0000259" key="1">
    <source>
        <dbReference type="PROSITE" id="PS50943"/>
    </source>
</evidence>
<dbReference type="PROSITE" id="PS50943">
    <property type="entry name" value="HTH_CROC1"/>
    <property type="match status" value="1"/>
</dbReference>
<feature type="domain" description="HTH cro/C1-type" evidence="1">
    <location>
        <begin position="29"/>
        <end position="65"/>
    </location>
</feature>
<evidence type="ECO:0000313" key="2">
    <source>
        <dbReference type="EMBL" id="GAA3278528.1"/>
    </source>
</evidence>
<dbReference type="RefSeq" id="WP_344717195.1">
    <property type="nucleotide sequence ID" value="NZ_BAAAYG010000001.1"/>
</dbReference>
<dbReference type="Gene3D" id="1.10.260.40">
    <property type="entry name" value="lambda repressor-like DNA-binding domains"/>
    <property type="match status" value="1"/>
</dbReference>
<dbReference type="InterPro" id="IPR001387">
    <property type="entry name" value="Cro/C1-type_HTH"/>
</dbReference>
<dbReference type="CDD" id="cd00093">
    <property type="entry name" value="HTH_XRE"/>
    <property type="match status" value="1"/>
</dbReference>
<proteinExistence type="predicted"/>
<dbReference type="EMBL" id="BAAAYG010000001">
    <property type="protein sequence ID" value="GAA3278528.1"/>
    <property type="molecule type" value="Genomic_DNA"/>
</dbReference>
<dbReference type="Proteomes" id="UP001501736">
    <property type="component" value="Unassembled WGS sequence"/>
</dbReference>